<dbReference type="PROSITE" id="PS51257">
    <property type="entry name" value="PROKAR_LIPOPROTEIN"/>
    <property type="match status" value="1"/>
</dbReference>
<name>X1JET4_9ZZZZ</name>
<evidence type="ECO:0000313" key="1">
    <source>
        <dbReference type="EMBL" id="GAH92477.1"/>
    </source>
</evidence>
<proteinExistence type="predicted"/>
<dbReference type="AlphaFoldDB" id="X1JET4"/>
<dbReference type="EMBL" id="BARV01001140">
    <property type="protein sequence ID" value="GAH92477.1"/>
    <property type="molecule type" value="Genomic_DNA"/>
</dbReference>
<protein>
    <submittedName>
        <fullName evidence="1">Uncharacterized protein</fullName>
    </submittedName>
</protein>
<sequence>MRKVAILFIILIMGLLVACSSTSPASDSIMPESLPDLAPSELEYREDSYTIRVTGSVVIYDEEEHDRRSEGREEEYKLLLRQVLDMSQAEYDQYNTPEGRAKYWEEHDKKYPAYWDDLYRRSPNVRFSGNYILITSDGSTSRSVDGRTPAEYTVKGIIVSCVFQKTGEKGSLKVEILKGGTVVNSSSTTAAYGIVSVATP</sequence>
<accession>X1JET4</accession>
<gene>
    <name evidence="1" type="ORF">S06H3_03491</name>
</gene>
<comment type="caution">
    <text evidence="1">The sequence shown here is derived from an EMBL/GenBank/DDBJ whole genome shotgun (WGS) entry which is preliminary data.</text>
</comment>
<organism evidence="1">
    <name type="scientific">marine sediment metagenome</name>
    <dbReference type="NCBI Taxonomy" id="412755"/>
    <lineage>
        <taxon>unclassified sequences</taxon>
        <taxon>metagenomes</taxon>
        <taxon>ecological metagenomes</taxon>
    </lineage>
</organism>
<reference evidence="1" key="1">
    <citation type="journal article" date="2014" name="Front. Microbiol.">
        <title>High frequency of phylogenetically diverse reductive dehalogenase-homologous genes in deep subseafloor sedimentary metagenomes.</title>
        <authorList>
            <person name="Kawai M."/>
            <person name="Futagami T."/>
            <person name="Toyoda A."/>
            <person name="Takaki Y."/>
            <person name="Nishi S."/>
            <person name="Hori S."/>
            <person name="Arai W."/>
            <person name="Tsubouchi T."/>
            <person name="Morono Y."/>
            <person name="Uchiyama I."/>
            <person name="Ito T."/>
            <person name="Fujiyama A."/>
            <person name="Inagaki F."/>
            <person name="Takami H."/>
        </authorList>
    </citation>
    <scope>NUCLEOTIDE SEQUENCE</scope>
    <source>
        <strain evidence="1">Expedition CK06-06</strain>
    </source>
</reference>